<dbReference type="PANTHER" id="PTHR30346">
    <property type="entry name" value="TRANSCRIPTIONAL DUAL REGULATOR HCAR-RELATED"/>
    <property type="match status" value="1"/>
</dbReference>
<dbReference type="InterPro" id="IPR036390">
    <property type="entry name" value="WH_DNA-bd_sf"/>
</dbReference>
<dbReference type="PROSITE" id="PS50931">
    <property type="entry name" value="HTH_LYSR"/>
    <property type="match status" value="1"/>
</dbReference>
<proteinExistence type="inferred from homology"/>
<evidence type="ECO:0000259" key="5">
    <source>
        <dbReference type="PROSITE" id="PS50931"/>
    </source>
</evidence>
<dbReference type="GO" id="GO:0003677">
    <property type="term" value="F:DNA binding"/>
    <property type="evidence" value="ECO:0007669"/>
    <property type="project" value="UniProtKB-KW"/>
</dbReference>
<dbReference type="SUPFAM" id="SSF53850">
    <property type="entry name" value="Periplasmic binding protein-like II"/>
    <property type="match status" value="1"/>
</dbReference>
<keyword evidence="2" id="KW-0805">Transcription regulation</keyword>
<dbReference type="InterPro" id="IPR000847">
    <property type="entry name" value="LysR_HTH_N"/>
</dbReference>
<keyword evidence="4" id="KW-0804">Transcription</keyword>
<dbReference type="RefSeq" id="WP_350277628.1">
    <property type="nucleotide sequence ID" value="NZ_CP158165.1"/>
</dbReference>
<dbReference type="InterPro" id="IPR005119">
    <property type="entry name" value="LysR_subst-bd"/>
</dbReference>
<evidence type="ECO:0000256" key="4">
    <source>
        <dbReference type="ARBA" id="ARBA00023163"/>
    </source>
</evidence>
<gene>
    <name evidence="6" type="ORF">ABN611_00025</name>
</gene>
<organism evidence="6">
    <name type="scientific">Kribbella sp. HUAS MG21</name>
    <dbReference type="NCBI Taxonomy" id="3160966"/>
    <lineage>
        <taxon>Bacteria</taxon>
        <taxon>Bacillati</taxon>
        <taxon>Actinomycetota</taxon>
        <taxon>Actinomycetes</taxon>
        <taxon>Propionibacteriales</taxon>
        <taxon>Kribbellaceae</taxon>
        <taxon>Kribbella</taxon>
    </lineage>
</organism>
<dbReference type="GO" id="GO:0032993">
    <property type="term" value="C:protein-DNA complex"/>
    <property type="evidence" value="ECO:0007669"/>
    <property type="project" value="TreeGrafter"/>
</dbReference>
<name>A0AAU7TDV2_9ACTN</name>
<dbReference type="PANTHER" id="PTHR30346:SF29">
    <property type="entry name" value="LYSR SUBSTRATE-BINDING"/>
    <property type="match status" value="1"/>
</dbReference>
<evidence type="ECO:0000256" key="3">
    <source>
        <dbReference type="ARBA" id="ARBA00023125"/>
    </source>
</evidence>
<dbReference type="SUPFAM" id="SSF46785">
    <property type="entry name" value="Winged helix' DNA-binding domain"/>
    <property type="match status" value="1"/>
</dbReference>
<comment type="similarity">
    <text evidence="1">Belongs to the LysR transcriptional regulatory family.</text>
</comment>
<evidence type="ECO:0000256" key="1">
    <source>
        <dbReference type="ARBA" id="ARBA00009437"/>
    </source>
</evidence>
<protein>
    <submittedName>
        <fullName evidence="6">LysR family transcriptional regulator</fullName>
    </submittedName>
</protein>
<evidence type="ECO:0000313" key="6">
    <source>
        <dbReference type="EMBL" id="XBV24811.1"/>
    </source>
</evidence>
<dbReference type="Pfam" id="PF00126">
    <property type="entry name" value="HTH_1"/>
    <property type="match status" value="1"/>
</dbReference>
<dbReference type="InterPro" id="IPR036388">
    <property type="entry name" value="WH-like_DNA-bd_sf"/>
</dbReference>
<evidence type="ECO:0000256" key="2">
    <source>
        <dbReference type="ARBA" id="ARBA00023015"/>
    </source>
</evidence>
<dbReference type="Gene3D" id="3.40.190.10">
    <property type="entry name" value="Periplasmic binding protein-like II"/>
    <property type="match status" value="2"/>
</dbReference>
<dbReference type="GO" id="GO:0003700">
    <property type="term" value="F:DNA-binding transcription factor activity"/>
    <property type="evidence" value="ECO:0007669"/>
    <property type="project" value="InterPro"/>
</dbReference>
<dbReference type="EMBL" id="CP158165">
    <property type="protein sequence ID" value="XBV24811.1"/>
    <property type="molecule type" value="Genomic_DNA"/>
</dbReference>
<dbReference type="Pfam" id="PF03466">
    <property type="entry name" value="LysR_substrate"/>
    <property type="match status" value="1"/>
</dbReference>
<dbReference type="Gene3D" id="1.10.10.10">
    <property type="entry name" value="Winged helix-like DNA-binding domain superfamily/Winged helix DNA-binding domain"/>
    <property type="match status" value="1"/>
</dbReference>
<sequence>MDARQLRMLRELGELGSLTAVAEALHLTPSAVSQQLRHLQRPIPVPLTQREGRTLRLTEAGRALAAAGTDIEVALARARQIAQDLAREPSGTVTISGFSSAALSFFPRLAQAFPPGGNVVIAVADEDVVQDEFPRLTATYDVVVAHRLAHTRPWPKSVHVTPLLLEPLDIALPADHPLAGHERIHAEEAARHPWIATHAGFPVGALTEAIGVVAGIHVDINHRVNEFTVAAELVRAGAGLALIPRWTTPPPEGVVLRPLDGVQASRNIDALTRPETTQRAAVGAVLETLQQIAVRAAA</sequence>
<feature type="domain" description="HTH lysR-type" evidence="5">
    <location>
        <begin position="1"/>
        <end position="58"/>
    </location>
</feature>
<accession>A0AAU7TDV2</accession>
<keyword evidence="3" id="KW-0238">DNA-binding</keyword>
<dbReference type="AlphaFoldDB" id="A0AAU7TDV2"/>
<reference evidence="6" key="1">
    <citation type="submission" date="2024-06" db="EMBL/GenBank/DDBJ databases">
        <title>Kribbella sp. strain HUAS MG21 genome sequences.</title>
        <authorList>
            <person name="Mo P."/>
        </authorList>
    </citation>
    <scope>NUCLEOTIDE SEQUENCE</scope>
    <source>
        <strain evidence="6">HUAS MG21</strain>
    </source>
</reference>